<comment type="similarity">
    <text evidence="6 15">In the C-terminal section; belongs to the PRA-PH family.</text>
</comment>
<dbReference type="SUPFAM" id="SSF141734">
    <property type="entry name" value="HisI-like"/>
    <property type="match status" value="1"/>
</dbReference>
<evidence type="ECO:0000256" key="3">
    <source>
        <dbReference type="ARBA" id="ARBA00004496"/>
    </source>
</evidence>
<gene>
    <name evidence="15" type="primary">hisI</name>
    <name evidence="15" type="synonym">hisIE</name>
    <name evidence="17" type="ORF">FN924_09095</name>
</gene>
<evidence type="ECO:0000313" key="18">
    <source>
        <dbReference type="Proteomes" id="UP000315215"/>
    </source>
</evidence>
<dbReference type="Gene3D" id="1.10.287.1080">
    <property type="entry name" value="MazG-like"/>
    <property type="match status" value="1"/>
</dbReference>
<evidence type="ECO:0000313" key="17">
    <source>
        <dbReference type="EMBL" id="QDP40317.1"/>
    </source>
</evidence>
<name>A0A516KFZ0_9BACI</name>
<evidence type="ECO:0000259" key="16">
    <source>
        <dbReference type="Pfam" id="PF01502"/>
    </source>
</evidence>
<keyword evidence="9 15" id="KW-0028">Amino-acid biosynthesis</keyword>
<dbReference type="Proteomes" id="UP000315215">
    <property type="component" value="Chromosome"/>
</dbReference>
<sequence>MNLDFSKGLVPAVVIDDATEQVLMVAYMNEEAYQKTLDTRESWFYSRSRDELWHKGGTSGHTQKVKAIQVDCDEDTILLRVTPNGPACHTGETTCFYREIDLDTKEIVDAEPRLSIYKQLFEEIEDRKQNRVENSYTNYLFDKGIDKIGKKVIEEAGEVVIAAKNSDREEIVKEVADLFYHSFVLMANQEVSLAQVELELESRTHKKGNSKGDRQEIEKW</sequence>
<dbReference type="HAMAP" id="MF_01020">
    <property type="entry name" value="HisE"/>
    <property type="match status" value="1"/>
</dbReference>
<dbReference type="EC" id="3.5.4.19" evidence="15"/>
<organism evidence="17 18">
    <name type="scientific">Radiobacillus deserti</name>
    <dbReference type="NCBI Taxonomy" id="2594883"/>
    <lineage>
        <taxon>Bacteria</taxon>
        <taxon>Bacillati</taxon>
        <taxon>Bacillota</taxon>
        <taxon>Bacilli</taxon>
        <taxon>Bacillales</taxon>
        <taxon>Bacillaceae</taxon>
        <taxon>Radiobacillus</taxon>
    </lineage>
</organism>
<dbReference type="HAMAP" id="MF_01019">
    <property type="entry name" value="HisIE"/>
    <property type="match status" value="1"/>
</dbReference>
<evidence type="ECO:0000256" key="6">
    <source>
        <dbReference type="ARBA" id="ARBA00007731"/>
    </source>
</evidence>
<dbReference type="UniPathway" id="UPA00031">
    <property type="reaction ID" value="UER00007"/>
</dbReference>
<dbReference type="GO" id="GO:0004636">
    <property type="term" value="F:phosphoribosyl-ATP diphosphatase activity"/>
    <property type="evidence" value="ECO:0007669"/>
    <property type="project" value="UniProtKB-UniRule"/>
</dbReference>
<dbReference type="NCBIfam" id="TIGR03188">
    <property type="entry name" value="histidine_hisI"/>
    <property type="match status" value="1"/>
</dbReference>
<evidence type="ECO:0000256" key="7">
    <source>
        <dbReference type="ARBA" id="ARBA00008299"/>
    </source>
</evidence>
<dbReference type="Pfam" id="PF01502">
    <property type="entry name" value="PRA-CH"/>
    <property type="match status" value="1"/>
</dbReference>
<accession>A0A516KFZ0</accession>
<dbReference type="FunFam" id="3.10.20.810:FF:000001">
    <property type="entry name" value="Histidine biosynthesis bifunctional protein HisIE"/>
    <property type="match status" value="1"/>
</dbReference>
<keyword evidence="10 15" id="KW-0547">Nucleotide-binding</keyword>
<dbReference type="CDD" id="cd11534">
    <property type="entry name" value="NTP-PPase_HisIE_like"/>
    <property type="match status" value="1"/>
</dbReference>
<dbReference type="KEGG" id="aqt:FN924_09095"/>
<keyword evidence="18" id="KW-1185">Reference proteome</keyword>
<protein>
    <recommendedName>
        <fullName evidence="15">Histidine biosynthesis bifunctional protein HisIE</fullName>
    </recommendedName>
    <domain>
        <recommendedName>
            <fullName evidence="15">Phosphoribosyl-AMP cyclohydrolase</fullName>
            <shortName evidence="15">PRA-CH</shortName>
            <ecNumber evidence="15">3.5.4.19</ecNumber>
        </recommendedName>
    </domain>
    <domain>
        <recommendedName>
            <fullName evidence="15">Phosphoribosyl-ATP pyrophosphatase</fullName>
            <shortName evidence="15">PRA-PH</shortName>
            <ecNumber evidence="15">3.6.1.31</ecNumber>
        </recommendedName>
    </domain>
</protein>
<dbReference type="GO" id="GO:0005524">
    <property type="term" value="F:ATP binding"/>
    <property type="evidence" value="ECO:0007669"/>
    <property type="project" value="UniProtKB-KW"/>
</dbReference>
<evidence type="ECO:0000256" key="2">
    <source>
        <dbReference type="ARBA" id="ARBA00001460"/>
    </source>
</evidence>
<dbReference type="GO" id="GO:0005737">
    <property type="term" value="C:cytoplasm"/>
    <property type="evidence" value="ECO:0007669"/>
    <property type="project" value="UniProtKB-SubCell"/>
</dbReference>
<dbReference type="HAMAP" id="MF_01021">
    <property type="entry name" value="HisI"/>
    <property type="match status" value="1"/>
</dbReference>
<feature type="region of interest" description="Phosphoribosyl-AMP cyclohydrolase" evidence="15">
    <location>
        <begin position="1"/>
        <end position="116"/>
    </location>
</feature>
<dbReference type="NCBIfam" id="NF002747">
    <property type="entry name" value="PRK02759.1"/>
    <property type="match status" value="1"/>
</dbReference>
<evidence type="ECO:0000256" key="4">
    <source>
        <dbReference type="ARBA" id="ARBA00005169"/>
    </source>
</evidence>
<dbReference type="SUPFAM" id="SSF101386">
    <property type="entry name" value="all-alpha NTP pyrophosphatases"/>
    <property type="match status" value="1"/>
</dbReference>
<comment type="subcellular location">
    <subcellularLocation>
        <location evidence="3 15">Cytoplasm</location>
    </subcellularLocation>
</comment>
<comment type="pathway">
    <text evidence="4 15">Amino-acid biosynthesis; L-histidine biosynthesis; L-histidine from 5-phospho-alpha-D-ribose 1-diphosphate: step 3/9.</text>
</comment>
<dbReference type="InterPro" id="IPR002496">
    <property type="entry name" value="PRib_AMP_CycHydrolase_dom"/>
</dbReference>
<evidence type="ECO:0000256" key="1">
    <source>
        <dbReference type="ARBA" id="ARBA00000024"/>
    </source>
</evidence>
<comment type="catalytic activity">
    <reaction evidence="2 15">
        <text>1-(5-phospho-beta-D-ribosyl)-ATP + H2O = 1-(5-phospho-beta-D-ribosyl)-5'-AMP + diphosphate + H(+)</text>
        <dbReference type="Rhea" id="RHEA:22828"/>
        <dbReference type="ChEBI" id="CHEBI:15377"/>
        <dbReference type="ChEBI" id="CHEBI:15378"/>
        <dbReference type="ChEBI" id="CHEBI:33019"/>
        <dbReference type="ChEBI" id="CHEBI:59457"/>
        <dbReference type="ChEBI" id="CHEBI:73183"/>
        <dbReference type="EC" id="3.6.1.31"/>
    </reaction>
</comment>
<dbReference type="OrthoDB" id="9795769at2"/>
<evidence type="ECO:0000256" key="11">
    <source>
        <dbReference type="ARBA" id="ARBA00022801"/>
    </source>
</evidence>
<dbReference type="InterPro" id="IPR008179">
    <property type="entry name" value="HisE"/>
</dbReference>
<dbReference type="NCBIfam" id="NF000768">
    <property type="entry name" value="PRK00051.1"/>
    <property type="match status" value="1"/>
</dbReference>
<feature type="domain" description="Phosphoribosyl-AMP cyclohydrolase" evidence="16">
    <location>
        <begin position="24"/>
        <end position="97"/>
    </location>
</feature>
<dbReference type="AlphaFoldDB" id="A0A516KFZ0"/>
<keyword evidence="12 15" id="KW-0067">ATP-binding</keyword>
<dbReference type="Pfam" id="PF01503">
    <property type="entry name" value="PRA-PH"/>
    <property type="match status" value="1"/>
</dbReference>
<dbReference type="Gene3D" id="3.10.20.810">
    <property type="entry name" value="Phosphoribosyl-AMP cyclohydrolase"/>
    <property type="match status" value="1"/>
</dbReference>
<evidence type="ECO:0000256" key="9">
    <source>
        <dbReference type="ARBA" id="ARBA00022605"/>
    </source>
</evidence>
<keyword evidence="8 15" id="KW-0963">Cytoplasm</keyword>
<dbReference type="InterPro" id="IPR021130">
    <property type="entry name" value="PRib-ATP_PPHydrolase-like"/>
</dbReference>
<dbReference type="RefSeq" id="WP_143893773.1">
    <property type="nucleotide sequence ID" value="NZ_CP041666.1"/>
</dbReference>
<keyword evidence="14 15" id="KW-0511">Multifunctional enzyme</keyword>
<comment type="pathway">
    <text evidence="5 15">Amino-acid biosynthesis; L-histidine biosynthesis; L-histidine from 5-phospho-alpha-D-ribose 1-diphosphate: step 2/9.</text>
</comment>
<dbReference type="InterPro" id="IPR038019">
    <property type="entry name" value="PRib_AMP_CycHydrolase_sf"/>
</dbReference>
<evidence type="ECO:0000256" key="12">
    <source>
        <dbReference type="ARBA" id="ARBA00022840"/>
    </source>
</evidence>
<proteinExistence type="inferred from homology"/>
<keyword evidence="13 15" id="KW-0368">Histidine biosynthesis</keyword>
<dbReference type="GO" id="GO:0000105">
    <property type="term" value="P:L-histidine biosynthetic process"/>
    <property type="evidence" value="ECO:0007669"/>
    <property type="project" value="UniProtKB-UniRule"/>
</dbReference>
<evidence type="ECO:0000256" key="13">
    <source>
        <dbReference type="ARBA" id="ARBA00023102"/>
    </source>
</evidence>
<evidence type="ECO:0000256" key="14">
    <source>
        <dbReference type="ARBA" id="ARBA00023268"/>
    </source>
</evidence>
<dbReference type="PANTHER" id="PTHR42945">
    <property type="entry name" value="HISTIDINE BIOSYNTHESIS BIFUNCTIONAL PROTEIN"/>
    <property type="match status" value="1"/>
</dbReference>
<evidence type="ECO:0000256" key="8">
    <source>
        <dbReference type="ARBA" id="ARBA00022490"/>
    </source>
</evidence>
<dbReference type="EC" id="3.6.1.31" evidence="15"/>
<evidence type="ECO:0000256" key="15">
    <source>
        <dbReference type="HAMAP-Rule" id="MF_01019"/>
    </source>
</evidence>
<comment type="similarity">
    <text evidence="7 15">In the N-terminal section; belongs to the PRA-CH family.</text>
</comment>
<feature type="region of interest" description="Phosphoribosyl-ATP pyrophosphohydrolase" evidence="15">
    <location>
        <begin position="117"/>
        <end position="220"/>
    </location>
</feature>
<dbReference type="PANTHER" id="PTHR42945:SF9">
    <property type="entry name" value="HISTIDINE BIOSYNTHESIS BIFUNCTIONAL PROTEIN HISIE"/>
    <property type="match status" value="1"/>
</dbReference>
<evidence type="ECO:0000256" key="10">
    <source>
        <dbReference type="ARBA" id="ARBA00022741"/>
    </source>
</evidence>
<dbReference type="InterPro" id="IPR023019">
    <property type="entry name" value="His_synth_HisIE"/>
</dbReference>
<dbReference type="GO" id="GO:0004635">
    <property type="term" value="F:phosphoribosyl-AMP cyclohydrolase activity"/>
    <property type="evidence" value="ECO:0007669"/>
    <property type="project" value="UniProtKB-UniRule"/>
</dbReference>
<comment type="catalytic activity">
    <reaction evidence="1 15">
        <text>1-(5-phospho-beta-D-ribosyl)-5'-AMP + H2O = 1-(5-phospho-beta-D-ribosyl)-5-[(5-phospho-beta-D-ribosylamino)methylideneamino]imidazole-4-carboxamide</text>
        <dbReference type="Rhea" id="RHEA:20049"/>
        <dbReference type="ChEBI" id="CHEBI:15377"/>
        <dbReference type="ChEBI" id="CHEBI:58435"/>
        <dbReference type="ChEBI" id="CHEBI:59457"/>
        <dbReference type="EC" id="3.5.4.19"/>
    </reaction>
</comment>
<dbReference type="InterPro" id="IPR026660">
    <property type="entry name" value="PRA-CH"/>
</dbReference>
<dbReference type="EMBL" id="CP041666">
    <property type="protein sequence ID" value="QDP40317.1"/>
    <property type="molecule type" value="Genomic_DNA"/>
</dbReference>
<reference evidence="17 18" key="1">
    <citation type="submission" date="2019-07" db="EMBL/GenBank/DDBJ databases">
        <authorList>
            <person name="Li J."/>
        </authorList>
    </citation>
    <scope>NUCLEOTIDE SEQUENCE [LARGE SCALE GENOMIC DNA]</scope>
    <source>
        <strain evidence="17 18">TKL69</strain>
    </source>
</reference>
<keyword evidence="11 15" id="KW-0378">Hydrolase</keyword>
<evidence type="ECO:0000256" key="5">
    <source>
        <dbReference type="ARBA" id="ARBA00005204"/>
    </source>
</evidence>